<evidence type="ECO:0000259" key="4">
    <source>
        <dbReference type="PROSITE" id="PS50043"/>
    </source>
</evidence>
<sequence>MADLPPDAAEIAVEVERITARPGDAADRVPELMTVLHRLVPYAASMMCVLNPELREFELVGDAGYSEPTLAYMRSSEHYHEMELLGMDRDRPPMCVRDAPVPPAELPSWAEHLEPAGFREGVGVTLFSPDGRHLGLITLHTDHPAYPSDEARDFLGSLAPLISDAVDPMRSIVALAKIVADAQAGVVLTRAGNVLSLPGLVGHPLLRVGSPVLAVAAESLAEGQVQTSFLCPYQSMDGADEHVRITVLPCPSSAPAYLTAVVLTSPPGGLRGLTRRELEILGLLVDGWSDQRIANRLVIAQRTVAAHIEHILIKLTVPGRTLAAVRALRLGLYVPQSLIRGRR</sequence>
<feature type="domain" description="HTH luxR-type" evidence="4">
    <location>
        <begin position="266"/>
        <end position="331"/>
    </location>
</feature>
<name>A0ABW1KB49_9ACTN</name>
<keyword evidence="1" id="KW-0805">Transcription regulation</keyword>
<dbReference type="PROSITE" id="PS50043">
    <property type="entry name" value="HTH_LUXR_2"/>
    <property type="match status" value="1"/>
</dbReference>
<evidence type="ECO:0000313" key="6">
    <source>
        <dbReference type="Proteomes" id="UP001596203"/>
    </source>
</evidence>
<evidence type="ECO:0000256" key="1">
    <source>
        <dbReference type="ARBA" id="ARBA00023015"/>
    </source>
</evidence>
<dbReference type="Pfam" id="PF00196">
    <property type="entry name" value="GerE"/>
    <property type="match status" value="1"/>
</dbReference>
<evidence type="ECO:0000256" key="2">
    <source>
        <dbReference type="ARBA" id="ARBA00023125"/>
    </source>
</evidence>
<dbReference type="PANTHER" id="PTHR44688:SF16">
    <property type="entry name" value="DNA-BINDING TRANSCRIPTIONAL ACTIVATOR DEVR_DOSR"/>
    <property type="match status" value="1"/>
</dbReference>
<dbReference type="InterPro" id="IPR003018">
    <property type="entry name" value="GAF"/>
</dbReference>
<organism evidence="5 6">
    <name type="scientific">Plantactinospora solaniradicis</name>
    <dbReference type="NCBI Taxonomy" id="1723736"/>
    <lineage>
        <taxon>Bacteria</taxon>
        <taxon>Bacillati</taxon>
        <taxon>Actinomycetota</taxon>
        <taxon>Actinomycetes</taxon>
        <taxon>Micromonosporales</taxon>
        <taxon>Micromonosporaceae</taxon>
        <taxon>Plantactinospora</taxon>
    </lineage>
</organism>
<dbReference type="InterPro" id="IPR000792">
    <property type="entry name" value="Tscrpt_reg_LuxR_C"/>
</dbReference>
<dbReference type="InterPro" id="IPR036388">
    <property type="entry name" value="WH-like_DNA-bd_sf"/>
</dbReference>
<dbReference type="RefSeq" id="WP_377422984.1">
    <property type="nucleotide sequence ID" value="NZ_JBHSPR010000012.1"/>
</dbReference>
<dbReference type="CDD" id="cd06170">
    <property type="entry name" value="LuxR_C_like"/>
    <property type="match status" value="1"/>
</dbReference>
<comment type="caution">
    <text evidence="5">The sequence shown here is derived from an EMBL/GenBank/DDBJ whole genome shotgun (WGS) entry which is preliminary data.</text>
</comment>
<reference evidence="6" key="1">
    <citation type="journal article" date="2019" name="Int. J. Syst. Evol. Microbiol.">
        <title>The Global Catalogue of Microorganisms (GCM) 10K type strain sequencing project: providing services to taxonomists for standard genome sequencing and annotation.</title>
        <authorList>
            <consortium name="The Broad Institute Genomics Platform"/>
            <consortium name="The Broad Institute Genome Sequencing Center for Infectious Disease"/>
            <person name="Wu L."/>
            <person name="Ma J."/>
        </authorList>
    </citation>
    <scope>NUCLEOTIDE SEQUENCE [LARGE SCALE GENOMIC DNA]</scope>
    <source>
        <strain evidence="6">ZS-35-S2</strain>
    </source>
</reference>
<dbReference type="SMART" id="SM00421">
    <property type="entry name" value="HTH_LUXR"/>
    <property type="match status" value="1"/>
</dbReference>
<dbReference type="SUPFAM" id="SSF46894">
    <property type="entry name" value="C-terminal effector domain of the bipartite response regulators"/>
    <property type="match status" value="1"/>
</dbReference>
<keyword evidence="3" id="KW-0804">Transcription</keyword>
<dbReference type="SUPFAM" id="SSF55781">
    <property type="entry name" value="GAF domain-like"/>
    <property type="match status" value="1"/>
</dbReference>
<dbReference type="Gene3D" id="1.10.10.10">
    <property type="entry name" value="Winged helix-like DNA-binding domain superfamily/Winged helix DNA-binding domain"/>
    <property type="match status" value="1"/>
</dbReference>
<dbReference type="PANTHER" id="PTHR44688">
    <property type="entry name" value="DNA-BINDING TRANSCRIPTIONAL ACTIVATOR DEVR_DOSR"/>
    <property type="match status" value="1"/>
</dbReference>
<dbReference type="InterPro" id="IPR016032">
    <property type="entry name" value="Sig_transdc_resp-reg_C-effctor"/>
</dbReference>
<dbReference type="SMART" id="SM00065">
    <property type="entry name" value="GAF"/>
    <property type="match status" value="1"/>
</dbReference>
<dbReference type="EMBL" id="JBHSPR010000012">
    <property type="protein sequence ID" value="MFC6018034.1"/>
    <property type="molecule type" value="Genomic_DNA"/>
</dbReference>
<proteinExistence type="predicted"/>
<dbReference type="PRINTS" id="PR00038">
    <property type="entry name" value="HTHLUXR"/>
</dbReference>
<gene>
    <name evidence="5" type="ORF">ACFP2T_17680</name>
</gene>
<keyword evidence="2" id="KW-0238">DNA-binding</keyword>
<accession>A0ABW1KB49</accession>
<evidence type="ECO:0000256" key="3">
    <source>
        <dbReference type="ARBA" id="ARBA00023163"/>
    </source>
</evidence>
<keyword evidence="6" id="KW-1185">Reference proteome</keyword>
<dbReference type="Proteomes" id="UP001596203">
    <property type="component" value="Unassembled WGS sequence"/>
</dbReference>
<protein>
    <submittedName>
        <fullName evidence="5">LuxR C-terminal-related transcriptional regulator</fullName>
    </submittedName>
</protein>
<dbReference type="InterPro" id="IPR029016">
    <property type="entry name" value="GAF-like_dom_sf"/>
</dbReference>
<dbReference type="Gene3D" id="3.30.450.40">
    <property type="match status" value="1"/>
</dbReference>
<evidence type="ECO:0000313" key="5">
    <source>
        <dbReference type="EMBL" id="MFC6018034.1"/>
    </source>
</evidence>